<evidence type="ECO:0000256" key="3">
    <source>
        <dbReference type="ARBA" id="ARBA00022475"/>
    </source>
</evidence>
<keyword evidence="5 7" id="KW-1133">Transmembrane helix</keyword>
<dbReference type="Pfam" id="PF01914">
    <property type="entry name" value="MarC"/>
    <property type="match status" value="1"/>
</dbReference>
<comment type="subcellular location">
    <subcellularLocation>
        <location evidence="1 7">Cell membrane</location>
        <topology evidence="1 7">Multi-pass membrane protein</topology>
    </subcellularLocation>
</comment>
<keyword evidence="9" id="KW-1185">Reference proteome</keyword>
<evidence type="ECO:0000256" key="2">
    <source>
        <dbReference type="ARBA" id="ARBA00009784"/>
    </source>
</evidence>
<dbReference type="Proteomes" id="UP000294830">
    <property type="component" value="Unassembled WGS sequence"/>
</dbReference>
<dbReference type="EMBL" id="SLWB01000001">
    <property type="protein sequence ID" value="TCN73309.1"/>
    <property type="molecule type" value="Genomic_DNA"/>
</dbReference>
<feature type="transmembrane region" description="Helical" evidence="7">
    <location>
        <begin position="72"/>
        <end position="96"/>
    </location>
</feature>
<proteinExistence type="inferred from homology"/>
<dbReference type="GO" id="GO:0005886">
    <property type="term" value="C:plasma membrane"/>
    <property type="evidence" value="ECO:0007669"/>
    <property type="project" value="UniProtKB-SubCell"/>
</dbReference>
<comment type="similarity">
    <text evidence="2 7">Belongs to the UPF0056 (MarC) family.</text>
</comment>
<keyword evidence="4 7" id="KW-0812">Transmembrane</keyword>
<gene>
    <name evidence="8" type="ORF">CLV25_101534</name>
</gene>
<evidence type="ECO:0000256" key="5">
    <source>
        <dbReference type="ARBA" id="ARBA00022989"/>
    </source>
</evidence>
<evidence type="ECO:0000256" key="6">
    <source>
        <dbReference type="ARBA" id="ARBA00023136"/>
    </source>
</evidence>
<accession>A0A4R2EVF0</accession>
<reference evidence="8 9" key="1">
    <citation type="submission" date="2019-03" db="EMBL/GenBank/DDBJ databases">
        <title>Genomic Encyclopedia of Archaeal and Bacterial Type Strains, Phase II (KMG-II): from individual species to whole genera.</title>
        <authorList>
            <person name="Goeker M."/>
        </authorList>
    </citation>
    <scope>NUCLEOTIDE SEQUENCE [LARGE SCALE GENOMIC DNA]</scope>
    <source>
        <strain evidence="8 9">RL-C</strain>
    </source>
</reference>
<feature type="transmembrane region" description="Helical" evidence="7">
    <location>
        <begin position="143"/>
        <end position="160"/>
    </location>
</feature>
<feature type="transmembrane region" description="Helical" evidence="7">
    <location>
        <begin position="252"/>
        <end position="273"/>
    </location>
</feature>
<evidence type="ECO:0000313" key="9">
    <source>
        <dbReference type="Proteomes" id="UP000294830"/>
    </source>
</evidence>
<keyword evidence="3" id="KW-1003">Cell membrane</keyword>
<dbReference type="NCBIfam" id="TIGR00427">
    <property type="entry name" value="NAAT family transporter"/>
    <property type="match status" value="1"/>
</dbReference>
<evidence type="ECO:0000313" key="8">
    <source>
        <dbReference type="EMBL" id="TCN73309.1"/>
    </source>
</evidence>
<dbReference type="InterPro" id="IPR002771">
    <property type="entry name" value="Multi_antbiot-R_MarC"/>
</dbReference>
<evidence type="ECO:0000256" key="7">
    <source>
        <dbReference type="RuleBase" id="RU362048"/>
    </source>
</evidence>
<protein>
    <recommendedName>
        <fullName evidence="7">UPF0056 membrane protein</fullName>
    </recommendedName>
</protein>
<name>A0A4R2EVF0_9BACT</name>
<keyword evidence="6 7" id="KW-0472">Membrane</keyword>
<dbReference type="PANTHER" id="PTHR33508:SF1">
    <property type="entry name" value="UPF0056 MEMBRANE PROTEIN YHCE"/>
    <property type="match status" value="1"/>
</dbReference>
<comment type="caution">
    <text evidence="8">The sequence shown here is derived from an EMBL/GenBank/DDBJ whole genome shotgun (WGS) entry which is preliminary data.</text>
</comment>
<sequence length="278" mass="30778">MYGVCNFSLRILFSFYYFWLAQKSRNTIPQGFGIQKFVISPPLLPQDAPSPIINFYLAAYKSPIPPLMNNELLAFGLLAFTSFFTLINPLGTMTIFMTMTSTLDDAERTRTAKKATIAALITILAFAFSGQLLFKFFGISVNSFRIVGGVIFFIMGLDMLKARLVHTKVKKSEVKAYVNDISITPLAIPMICGPGAITNAIVLMEDANTIPHKIILIAALTVVMLLTYIILYSSSRILKVLGETGNNVMMRLMGLIVMVIAVEFFFSGLKPIVAEMIK</sequence>
<dbReference type="AlphaFoldDB" id="A0A4R2EVF0"/>
<organism evidence="8 9">
    <name type="scientific">Acetobacteroides hydrogenigenes</name>
    <dbReference type="NCBI Taxonomy" id="979970"/>
    <lineage>
        <taxon>Bacteria</taxon>
        <taxon>Pseudomonadati</taxon>
        <taxon>Bacteroidota</taxon>
        <taxon>Bacteroidia</taxon>
        <taxon>Bacteroidales</taxon>
        <taxon>Rikenellaceae</taxon>
        <taxon>Acetobacteroides</taxon>
    </lineage>
</organism>
<feature type="transmembrane region" description="Helical" evidence="7">
    <location>
        <begin position="117"/>
        <end position="137"/>
    </location>
</feature>
<feature type="transmembrane region" description="Helical" evidence="7">
    <location>
        <begin position="210"/>
        <end position="231"/>
    </location>
</feature>
<evidence type="ECO:0000256" key="1">
    <source>
        <dbReference type="ARBA" id="ARBA00004651"/>
    </source>
</evidence>
<feature type="transmembrane region" description="Helical" evidence="7">
    <location>
        <begin position="181"/>
        <end position="204"/>
    </location>
</feature>
<evidence type="ECO:0000256" key="4">
    <source>
        <dbReference type="ARBA" id="ARBA00022692"/>
    </source>
</evidence>
<dbReference type="PANTHER" id="PTHR33508">
    <property type="entry name" value="UPF0056 MEMBRANE PROTEIN YHCE"/>
    <property type="match status" value="1"/>
</dbReference>